<dbReference type="Pfam" id="PF13166">
    <property type="entry name" value="AAA_13"/>
    <property type="match status" value="1"/>
</dbReference>
<reference evidence="2" key="1">
    <citation type="submission" date="2014-12" db="EMBL/GenBank/DDBJ databases">
        <title>16Stimator: statistical estimation of ribosomal gene copy numbers from draft genome assemblies.</title>
        <authorList>
            <person name="Perisin M.A."/>
            <person name="Vetter M."/>
            <person name="Gilbert J.A."/>
            <person name="Bergelson J."/>
        </authorList>
    </citation>
    <scope>NUCLEOTIDE SEQUENCE [LARGE SCALE GENOMIC DNA]</scope>
    <source>
        <strain evidence="2">MEDvA23</strain>
    </source>
</reference>
<dbReference type="GO" id="GO:0006302">
    <property type="term" value="P:double-strand break repair"/>
    <property type="evidence" value="ECO:0007669"/>
    <property type="project" value="TreeGrafter"/>
</dbReference>
<dbReference type="Proteomes" id="UP000032067">
    <property type="component" value="Unassembled WGS sequence"/>
</dbReference>
<gene>
    <name evidence="2" type="ORF">RT97_27105</name>
</gene>
<dbReference type="InterPro" id="IPR026866">
    <property type="entry name" value="CR006_AAA"/>
</dbReference>
<protein>
    <recommendedName>
        <fullName evidence="1">Protein CR006 P-loop domain-containing protein</fullName>
    </recommendedName>
</protein>
<feature type="domain" description="Protein CR006 P-loop" evidence="1">
    <location>
        <begin position="247"/>
        <end position="683"/>
    </location>
</feature>
<dbReference type="PANTHER" id="PTHR32182:SF0">
    <property type="entry name" value="DNA REPLICATION AND REPAIR PROTEIN RECF"/>
    <property type="match status" value="1"/>
</dbReference>
<dbReference type="GO" id="GO:0000731">
    <property type="term" value="P:DNA synthesis involved in DNA repair"/>
    <property type="evidence" value="ECO:0007669"/>
    <property type="project" value="TreeGrafter"/>
</dbReference>
<dbReference type="Gene3D" id="3.40.50.300">
    <property type="entry name" value="P-loop containing nucleotide triphosphate hydrolases"/>
    <property type="match status" value="1"/>
</dbReference>
<comment type="caution">
    <text evidence="2">The sequence shown here is derived from an EMBL/GenBank/DDBJ whole genome shotgun (WGS) entry which is preliminary data.</text>
</comment>
<dbReference type="InterPro" id="IPR027417">
    <property type="entry name" value="P-loop_NTPase"/>
</dbReference>
<organism evidence="2">
    <name type="scientific">Variovorax paradoxus</name>
    <dbReference type="NCBI Taxonomy" id="34073"/>
    <lineage>
        <taxon>Bacteria</taxon>
        <taxon>Pseudomonadati</taxon>
        <taxon>Pseudomonadota</taxon>
        <taxon>Betaproteobacteria</taxon>
        <taxon>Burkholderiales</taxon>
        <taxon>Comamonadaceae</taxon>
        <taxon>Variovorax</taxon>
    </lineage>
</organism>
<dbReference type="PANTHER" id="PTHR32182">
    <property type="entry name" value="DNA REPLICATION AND REPAIR PROTEIN RECF"/>
    <property type="match status" value="1"/>
</dbReference>
<dbReference type="EMBL" id="JXQQ01000084">
    <property type="protein sequence ID" value="KIQ21943.1"/>
    <property type="molecule type" value="Genomic_DNA"/>
</dbReference>
<dbReference type="SUPFAM" id="SSF52540">
    <property type="entry name" value="P-loop containing nucleoside triphosphate hydrolases"/>
    <property type="match status" value="1"/>
</dbReference>
<sequence length="763" mass="82128">MLERISEIQGVGLLHDASAKSHTCRKATLIYGDNGRGKSTLATILRSLSIGDASLITHRKTLDGKLPPKITLQFANGHPVTFSNGAWSESRPEVLVFDANFIELNVHSGGAVNTNHRKNLLEFALGEPAVAARTAADKATADAKKASEDVQSLSSQLAGYHTGMAFVQFEKLAAVSDADTQLAALQAQIGAARNLNAISAKAVPSIVTEPTFDLESVFSVLRTSLKDVHADAEKVVKEHLGKIGDEAAEGWISQGLQFGDGKSCPYCNQDVEGNDLIKAYQTHFNAAYGELKAKVTALNTTVSTATSATHVTSIVQAVATAAARVSAWAEQVPTDSFVFDPIPAEKALKELEEFLFVLVHQKQGSPSDAAGSPEDLAKAEQLWSAVLTPLKEVNTTIKAASDLIDDYKGKLATANTTTLQQQVLQLESAKRRHQQVVVDLIAKLGIARKAAETAESVKKAEREKLDTLMKATLSKYEKSINTLLKNFGASFSIEGMGANFRGGAARSEYGLLLRGKTVALEGGHPSFATALSEGDKRTLAFAFFVASTLADTKLSTRTVVVDDPMCSLDANRKQHTKAVLKRLHAGAAQLVVLAHDPYFLRDLRDAFLKVDSATPISLFQLVLAANDYTSFGALDIDKECESAYFQHHRVLNAFCDGTPSDSRAVAKAVRPMLEGYLHRRFPGLVSKSLLFGQVVIQIRDAGVPSPLVHAQNLVTELNEINDYAGQFHHDTNPGADTVVVVATELKTYVTRALHIVHRGEAMA</sequence>
<name>A0A0D0KYY6_VARPD</name>
<proteinExistence type="predicted"/>
<evidence type="ECO:0000259" key="1">
    <source>
        <dbReference type="Pfam" id="PF13166"/>
    </source>
</evidence>
<accession>A0A0D0KYY6</accession>
<evidence type="ECO:0000313" key="2">
    <source>
        <dbReference type="EMBL" id="KIQ21943.1"/>
    </source>
</evidence>
<dbReference type="AlphaFoldDB" id="A0A0D0KYY6"/>